<evidence type="ECO:0000313" key="4">
    <source>
        <dbReference type="Proteomes" id="UP000318394"/>
    </source>
</evidence>
<dbReference type="Proteomes" id="UP000315164">
    <property type="component" value="Unassembled WGS sequence"/>
</dbReference>
<organism evidence="2 3">
    <name type="scientific">Mannheimia haemolytica</name>
    <name type="common">Pasteurella haemolytica</name>
    <dbReference type="NCBI Taxonomy" id="75985"/>
    <lineage>
        <taxon>Bacteria</taxon>
        <taxon>Pseudomonadati</taxon>
        <taxon>Pseudomonadota</taxon>
        <taxon>Gammaproteobacteria</taxon>
        <taxon>Pasteurellales</taxon>
        <taxon>Pasteurellaceae</taxon>
        <taxon>Mannheimia</taxon>
    </lineage>
</organism>
<protein>
    <submittedName>
        <fullName evidence="2">Uncharacterized protein</fullName>
    </submittedName>
</protein>
<sequence>MKGNMKIFTVQAVIFEQFFANFYDKSTACKVRARTLAPSETLLCCNNLPVLVIHRNGFIR</sequence>
<evidence type="ECO:0000313" key="1">
    <source>
        <dbReference type="EMBL" id="TRB38734.1"/>
    </source>
</evidence>
<keyword evidence="4" id="KW-1185">Reference proteome</keyword>
<dbReference type="EMBL" id="VAJB01000007">
    <property type="protein sequence ID" value="TRB75412.1"/>
    <property type="molecule type" value="Genomic_DNA"/>
</dbReference>
<proteinExistence type="predicted"/>
<accession>A0A547F761</accession>
<dbReference type="AlphaFoldDB" id="A0A547F761"/>
<evidence type="ECO:0000313" key="3">
    <source>
        <dbReference type="Proteomes" id="UP000315164"/>
    </source>
</evidence>
<gene>
    <name evidence="2" type="ORF">FEA53_05390</name>
    <name evidence="1" type="ORF">FEB89_04465</name>
</gene>
<dbReference type="EMBL" id="VAJI01000006">
    <property type="protein sequence ID" value="TRB38734.1"/>
    <property type="molecule type" value="Genomic_DNA"/>
</dbReference>
<name>A0A547F761_MANHA</name>
<comment type="caution">
    <text evidence="2">The sequence shown here is derived from an EMBL/GenBank/DDBJ whole genome shotgun (WGS) entry which is preliminary data.</text>
</comment>
<dbReference type="Proteomes" id="UP000318394">
    <property type="component" value="Unassembled WGS sequence"/>
</dbReference>
<evidence type="ECO:0000313" key="2">
    <source>
        <dbReference type="EMBL" id="TRB75412.1"/>
    </source>
</evidence>
<reference evidence="3 4" key="1">
    <citation type="journal article" date="2019" name="Vet. Microbiol.">
        <title>Genetic characterization of susceptible and multi-drug resistant Mannheimia haemolytica isolated from high-risk stocker calves prior to and after antimicrobial metaphylaxis.</title>
        <authorList>
            <person name="Snyder E.R."/>
            <person name="Alvarez-Narvaez S."/>
            <person name="Credille B.C."/>
        </authorList>
    </citation>
    <scope>NUCLEOTIDE SEQUENCE [LARGE SCALE GENOMIC DNA]</scope>
    <source>
        <strain evidence="2 3">UGA-R5-128-1</strain>
        <strain evidence="1 4">UGA-R7-163-1</strain>
    </source>
</reference>